<feature type="region of interest" description="Disordered" evidence="1">
    <location>
        <begin position="28"/>
        <end position="67"/>
    </location>
</feature>
<dbReference type="OrthoDB" id="105939at2"/>
<dbReference type="Gene3D" id="3.40.50.410">
    <property type="entry name" value="von Willebrand factor, type A domain"/>
    <property type="match status" value="1"/>
</dbReference>
<dbReference type="CDD" id="cd00198">
    <property type="entry name" value="vWFA"/>
    <property type="match status" value="1"/>
</dbReference>
<evidence type="ECO:0000256" key="2">
    <source>
        <dbReference type="SAM" id="SignalP"/>
    </source>
</evidence>
<accession>Q025W1</accession>
<organism evidence="4">
    <name type="scientific">Solibacter usitatus (strain Ellin6076)</name>
    <dbReference type="NCBI Taxonomy" id="234267"/>
    <lineage>
        <taxon>Bacteria</taxon>
        <taxon>Pseudomonadati</taxon>
        <taxon>Acidobacteriota</taxon>
        <taxon>Terriglobia</taxon>
        <taxon>Bryobacterales</taxon>
        <taxon>Solibacteraceae</taxon>
        <taxon>Candidatus Solibacter</taxon>
    </lineage>
</organism>
<dbReference type="SUPFAM" id="SSF53300">
    <property type="entry name" value="vWA-like"/>
    <property type="match status" value="1"/>
</dbReference>
<name>Q025W1_SOLUE</name>
<dbReference type="eggNOG" id="COG2304">
    <property type="taxonomic scope" value="Bacteria"/>
</dbReference>
<dbReference type="HOGENOM" id="CLU_701633_0_0_0"/>
<feature type="chain" id="PRO_5004163286" description="VWFA domain-containing protein" evidence="2">
    <location>
        <begin position="19"/>
        <end position="376"/>
    </location>
</feature>
<dbReference type="InterPro" id="IPR002035">
    <property type="entry name" value="VWF_A"/>
</dbReference>
<dbReference type="NCBIfam" id="TIGR03436">
    <property type="entry name" value="acidobact_VWFA"/>
    <property type="match status" value="1"/>
</dbReference>
<proteinExistence type="predicted"/>
<keyword evidence="2" id="KW-0732">Signal</keyword>
<dbReference type="EMBL" id="CP000473">
    <property type="protein sequence ID" value="ABJ83208.1"/>
    <property type="molecule type" value="Genomic_DNA"/>
</dbReference>
<feature type="domain" description="VWFA" evidence="3">
    <location>
        <begin position="122"/>
        <end position="283"/>
    </location>
</feature>
<dbReference type="InParanoid" id="Q025W1"/>
<dbReference type="InterPro" id="IPR017802">
    <property type="entry name" value="VWFA-rel_acidobac-type"/>
</dbReference>
<evidence type="ECO:0000256" key="1">
    <source>
        <dbReference type="SAM" id="MobiDB-lite"/>
    </source>
</evidence>
<evidence type="ECO:0000313" key="4">
    <source>
        <dbReference type="EMBL" id="ABJ83208.1"/>
    </source>
</evidence>
<dbReference type="InterPro" id="IPR036465">
    <property type="entry name" value="vWFA_dom_sf"/>
</dbReference>
<dbReference type="AlphaFoldDB" id="Q025W1"/>
<dbReference type="KEGG" id="sus:Acid_2218"/>
<reference evidence="4" key="1">
    <citation type="submission" date="2006-10" db="EMBL/GenBank/DDBJ databases">
        <title>Complete sequence of Solibacter usitatus Ellin6076.</title>
        <authorList>
            <consortium name="US DOE Joint Genome Institute"/>
            <person name="Copeland A."/>
            <person name="Lucas S."/>
            <person name="Lapidus A."/>
            <person name="Barry K."/>
            <person name="Detter J.C."/>
            <person name="Glavina del Rio T."/>
            <person name="Hammon N."/>
            <person name="Israni S."/>
            <person name="Dalin E."/>
            <person name="Tice H."/>
            <person name="Pitluck S."/>
            <person name="Thompson L.S."/>
            <person name="Brettin T."/>
            <person name="Bruce D."/>
            <person name="Han C."/>
            <person name="Tapia R."/>
            <person name="Gilna P."/>
            <person name="Schmutz J."/>
            <person name="Larimer F."/>
            <person name="Land M."/>
            <person name="Hauser L."/>
            <person name="Kyrpides N."/>
            <person name="Mikhailova N."/>
            <person name="Janssen P.H."/>
            <person name="Kuske C.R."/>
            <person name="Richardson P."/>
        </authorList>
    </citation>
    <scope>NUCLEOTIDE SEQUENCE</scope>
    <source>
        <strain evidence="4">Ellin6076</strain>
    </source>
</reference>
<dbReference type="SMART" id="SM00327">
    <property type="entry name" value="VWA"/>
    <property type="match status" value="1"/>
</dbReference>
<feature type="signal peptide" evidence="2">
    <location>
        <begin position="1"/>
        <end position="18"/>
    </location>
</feature>
<evidence type="ECO:0000259" key="3">
    <source>
        <dbReference type="SMART" id="SM00327"/>
    </source>
</evidence>
<sequence length="376" mass="41999" precursor="true">MRSIKVLLPSAAMFLVVANLVVGQTQGPLKDPGATVAKPRKSPDSPTNDEELPKIPSKLKKDPKMEKGDMTQFQSNVDIVTVDVAVVDNKGHFIPGIPAGNFRILEDNVPQQIRKVDMGEAPMTIAMVIEFSNLFQKYWSAAWYQTLQLAWGFAESLKPEDYAAVVAYDIRPEILADFTTDKMKIREGLDRLKIAAFSEANMFDAVTDTADRMSGIEGRKAILLITSGIDTFSKITYDQTRKKLQDSGVPIYSIGLMQMQRDMADAYMAPTARMDFLQADNELRTFAKETGGAAYFPRFPGEYPGIFQMLHQALRNQYVITYQPSNTKHDGAFRKLKVELVNPATNEPLPVKDEKGKPVKYQIVCKTGYKAPRAVE</sequence>
<protein>
    <recommendedName>
        <fullName evidence="3">VWFA domain-containing protein</fullName>
    </recommendedName>
</protein>
<gene>
    <name evidence="4" type="ordered locus">Acid_2218</name>
</gene>
<dbReference type="STRING" id="234267.Acid_2218"/>